<dbReference type="OrthoDB" id="3946741at2759"/>
<evidence type="ECO:0000256" key="1">
    <source>
        <dbReference type="ARBA" id="ARBA00004167"/>
    </source>
</evidence>
<reference evidence="8" key="1">
    <citation type="journal article" date="2011" name="Nat. Commun.">
        <title>Effector diversification within compartments of the Leptosphaeria maculans genome affected by Repeat-Induced Point mutations.</title>
        <authorList>
            <person name="Rouxel T."/>
            <person name="Grandaubert J."/>
            <person name="Hane J.K."/>
            <person name="Hoede C."/>
            <person name="van de Wouw A.P."/>
            <person name="Couloux A."/>
            <person name="Dominguez V."/>
            <person name="Anthouard V."/>
            <person name="Bally P."/>
            <person name="Bourras S."/>
            <person name="Cozijnsen A.J."/>
            <person name="Ciuffetti L.M."/>
            <person name="Degrave A."/>
            <person name="Dilmaghani A."/>
            <person name="Duret L."/>
            <person name="Fudal I."/>
            <person name="Goodwin S.B."/>
            <person name="Gout L."/>
            <person name="Glaser N."/>
            <person name="Linglin J."/>
            <person name="Kema G.H.J."/>
            <person name="Lapalu N."/>
            <person name="Lawrence C.B."/>
            <person name="May K."/>
            <person name="Meyer M."/>
            <person name="Ollivier B."/>
            <person name="Poulain J."/>
            <person name="Schoch C.L."/>
            <person name="Simon A."/>
            <person name="Spatafora J.W."/>
            <person name="Stachowiak A."/>
            <person name="Turgeon B.G."/>
            <person name="Tyler B.M."/>
            <person name="Vincent D."/>
            <person name="Weissenbach J."/>
            <person name="Amselem J."/>
            <person name="Quesneville H."/>
            <person name="Oliver R.P."/>
            <person name="Wincker P."/>
            <person name="Balesdent M.-H."/>
            <person name="Howlett B.J."/>
        </authorList>
    </citation>
    <scope>NUCLEOTIDE SEQUENCE [LARGE SCALE GENOMIC DNA]</scope>
    <source>
        <strain evidence="8">JN3 / isolate v23.1.3 / race Av1-4-5-6-7-8</strain>
    </source>
</reference>
<proteinExistence type="predicted"/>
<feature type="region of interest" description="Disordered" evidence="5">
    <location>
        <begin position="555"/>
        <end position="601"/>
    </location>
</feature>
<dbReference type="PANTHER" id="PTHR15549">
    <property type="entry name" value="PAIRED IMMUNOGLOBULIN-LIKE TYPE 2 RECEPTOR"/>
    <property type="match status" value="1"/>
</dbReference>
<dbReference type="AlphaFoldDB" id="E4ZYZ8"/>
<sequence length="1067" mass="114081">MIFDIWPLDSFGPSAVHHLEMTIWFQRASELVCYYVCTLGMDFTVLWVYVDMLATPSPHVSQESSISPATTHNSLTTHYNRTSASSAPPKTPCQPSRSWLFMHVAAPHGGNHSSTTLITLFELLQPFSVSASSTKPHRLSVGILPIPFISGCIAPCQAEDGHLQDGAAIASSARFRLRLSMGRISGAPLHVKHRTIYGPAYCHNVQRSFVIGGDPLLVQQLRISNTVGTLRFLGPMQALAVSDHLIKSPHVVTIEGLDHCKMGRSQTDIQTEFIVMSLLSTASTKSQGGIFAASHRAAVMILYNYAFKPFEKAMVFISPASPRIAAQGISYCHNQASVTFRFPWAKRSLLRSVLRPLFAGREVSGSINTGESLGEVAVGCVYASCSSLDRIDAAYGICLGRKDAVMPTKTALTYTVIASSTPRPTSLSSQSSIASSASVTTTTVQTQPTPTQSAFADTVSTLPPATASSSSTPVPTADAGVAPPKMTPAQIAGLSVAAVAAFIMAIGLMALSVCLRRRRERKINVDGDEKGLGGQSRSLSARSARYLSLGGQPESRVQFPTIPPPVARKNKMAVGPSGHAASLRTARPQQRLGVGTSNASSNSSLPLDQIGIAISAELDGMSAPRKALANAASDKKQRPCDEAQSGVPFRPFSALTQETVFEEDDVPACRRSSVLVPKLPVPIPPIRNLQPSRSPPTYDVSNRQAARKSELSLEIPIRHQRPQPERMITKDVFSTSSQRPVVPSLRPRLAPPIQANSSKESIANTASSRNGSSDGDIIDYYFSSPQNLTPKASPAPFSRPKDSPQTIQIRSKKSLSTLSRLSSRASSAMNNQNNNHARDSLSSQTSFESDPNDSTPDSDEDKQLSSDPTQQPLSPVAESPISNLRYPKVPRASNQRVARSPRSPGAGFGPALMNRGPNSFTTPTKKAVLLARRGAISPPSLLSKRNSALPPLLLESRPRLHSPPRDPFVSPARARGHGRSVSAGLADVGSLVGRDGMGDERDVVRPLRVRGRWEEGGVGGEDVGAGVGAGAGSARAGPEGGELMSPVWVPRLTPTRKGEDLWIRVGW</sequence>
<dbReference type="eggNOG" id="ENOG502S2Z9">
    <property type="taxonomic scope" value="Eukaryota"/>
</dbReference>
<keyword evidence="8" id="KW-1185">Reference proteome</keyword>
<dbReference type="GO" id="GO:0071944">
    <property type="term" value="C:cell periphery"/>
    <property type="evidence" value="ECO:0007669"/>
    <property type="project" value="UniProtKB-ARBA"/>
</dbReference>
<feature type="compositionally biased region" description="Low complexity" evidence="5">
    <location>
        <begin position="814"/>
        <end position="828"/>
    </location>
</feature>
<dbReference type="Proteomes" id="UP000002668">
    <property type="component" value="Genome"/>
</dbReference>
<feature type="compositionally biased region" description="Polar residues" evidence="5">
    <location>
        <begin position="829"/>
        <end position="855"/>
    </location>
</feature>
<evidence type="ECO:0000256" key="3">
    <source>
        <dbReference type="ARBA" id="ARBA00022989"/>
    </source>
</evidence>
<feature type="region of interest" description="Disordered" evidence="5">
    <location>
        <begin position="1015"/>
        <end position="1046"/>
    </location>
</feature>
<protein>
    <submittedName>
        <fullName evidence="7">Predicted protein</fullName>
    </submittedName>
</protein>
<feature type="compositionally biased region" description="Gly residues" evidence="5">
    <location>
        <begin position="1016"/>
        <end position="1031"/>
    </location>
</feature>
<feature type="transmembrane region" description="Helical" evidence="6">
    <location>
        <begin position="491"/>
        <end position="515"/>
    </location>
</feature>
<organism evidence="8">
    <name type="scientific">Leptosphaeria maculans (strain JN3 / isolate v23.1.3 / race Av1-4-5-6-7-8)</name>
    <name type="common">Blackleg fungus</name>
    <name type="synonym">Phoma lingam</name>
    <dbReference type="NCBI Taxonomy" id="985895"/>
    <lineage>
        <taxon>Eukaryota</taxon>
        <taxon>Fungi</taxon>
        <taxon>Dikarya</taxon>
        <taxon>Ascomycota</taxon>
        <taxon>Pezizomycotina</taxon>
        <taxon>Dothideomycetes</taxon>
        <taxon>Pleosporomycetidae</taxon>
        <taxon>Pleosporales</taxon>
        <taxon>Pleosporineae</taxon>
        <taxon>Leptosphaeriaceae</taxon>
        <taxon>Plenodomus</taxon>
        <taxon>Plenodomus lingam/Leptosphaeria maculans species complex</taxon>
    </lineage>
</organism>
<feature type="region of interest" description="Disordered" evidence="5">
    <location>
        <begin position="686"/>
        <end position="920"/>
    </location>
</feature>
<keyword evidence="4 6" id="KW-0472">Membrane</keyword>
<dbReference type="STRING" id="985895.E4ZYZ8"/>
<evidence type="ECO:0000313" key="7">
    <source>
        <dbReference type="EMBL" id="CBX96433.1"/>
    </source>
</evidence>
<evidence type="ECO:0000256" key="2">
    <source>
        <dbReference type="ARBA" id="ARBA00022692"/>
    </source>
</evidence>
<keyword evidence="3 6" id="KW-1133">Transmembrane helix</keyword>
<accession>E4ZYZ8</accession>
<evidence type="ECO:0000313" key="8">
    <source>
        <dbReference type="Proteomes" id="UP000002668"/>
    </source>
</evidence>
<dbReference type="EMBL" id="FP929129">
    <property type="protein sequence ID" value="CBX96433.1"/>
    <property type="molecule type" value="Genomic_DNA"/>
</dbReference>
<gene>
    <name evidence="7" type="ORF">LEMA_P106980.1</name>
</gene>
<dbReference type="VEuPathDB" id="FungiDB:LEMA_P106980.1"/>
<feature type="compositionally biased region" description="Polar residues" evidence="5">
    <location>
        <begin position="754"/>
        <end position="773"/>
    </location>
</feature>
<comment type="subcellular location">
    <subcellularLocation>
        <location evidence="1">Membrane</location>
        <topology evidence="1">Single-pass membrane protein</topology>
    </subcellularLocation>
</comment>
<evidence type="ECO:0000256" key="5">
    <source>
        <dbReference type="SAM" id="MobiDB-lite"/>
    </source>
</evidence>
<dbReference type="HOGENOM" id="CLU_288211_0_0_1"/>
<evidence type="ECO:0000256" key="4">
    <source>
        <dbReference type="ARBA" id="ARBA00023136"/>
    </source>
</evidence>
<dbReference type="GO" id="GO:0016020">
    <property type="term" value="C:membrane"/>
    <property type="evidence" value="ECO:0007669"/>
    <property type="project" value="UniProtKB-SubCell"/>
</dbReference>
<dbReference type="InParanoid" id="E4ZYZ8"/>
<dbReference type="InterPro" id="IPR051694">
    <property type="entry name" value="Immunoregulatory_rcpt-like"/>
</dbReference>
<dbReference type="PANTHER" id="PTHR15549:SF26">
    <property type="entry name" value="AXIAL BUDDING PATTERN PROTEIN 2-RELATED"/>
    <property type="match status" value="1"/>
</dbReference>
<keyword evidence="2 6" id="KW-0812">Transmembrane</keyword>
<evidence type="ECO:0000256" key="6">
    <source>
        <dbReference type="SAM" id="Phobius"/>
    </source>
</evidence>
<name>E4ZYZ8_LEPMJ</name>